<keyword evidence="3" id="KW-0238">DNA-binding</keyword>
<keyword evidence="2" id="KW-0805">Transcription regulation</keyword>
<dbReference type="Proteomes" id="UP000001964">
    <property type="component" value="Chromosome"/>
</dbReference>
<dbReference type="PANTHER" id="PTHR30204:SF69">
    <property type="entry name" value="MERR-FAMILY TRANSCRIPTIONAL REGULATOR"/>
    <property type="match status" value="1"/>
</dbReference>
<dbReference type="Gene3D" id="1.10.1660.10">
    <property type="match status" value="1"/>
</dbReference>
<keyword evidence="1" id="KW-0678">Repressor</keyword>
<dbReference type="PROSITE" id="PS50937">
    <property type="entry name" value="HTH_MERR_2"/>
    <property type="match status" value="1"/>
</dbReference>
<dbReference type="SMART" id="SM00422">
    <property type="entry name" value="HTH_MERR"/>
    <property type="match status" value="1"/>
</dbReference>
<dbReference type="HOGENOM" id="CLU_060077_2_0_5"/>
<dbReference type="PRINTS" id="PR00040">
    <property type="entry name" value="HTHMERR"/>
</dbReference>
<evidence type="ECO:0000256" key="4">
    <source>
        <dbReference type="ARBA" id="ARBA00023163"/>
    </source>
</evidence>
<evidence type="ECO:0000259" key="5">
    <source>
        <dbReference type="PROSITE" id="PS50937"/>
    </source>
</evidence>
<dbReference type="KEGG" id="mmr:Mmar10_2333"/>
<evidence type="ECO:0000256" key="1">
    <source>
        <dbReference type="ARBA" id="ARBA00022491"/>
    </source>
</evidence>
<dbReference type="PROSITE" id="PS00552">
    <property type="entry name" value="HTH_MERR_1"/>
    <property type="match status" value="1"/>
</dbReference>
<dbReference type="SUPFAM" id="SSF46955">
    <property type="entry name" value="Putative DNA-binding domain"/>
    <property type="match status" value="1"/>
</dbReference>
<dbReference type="InterPro" id="IPR009061">
    <property type="entry name" value="DNA-bd_dom_put_sf"/>
</dbReference>
<dbReference type="AlphaFoldDB" id="Q0AM68"/>
<sequence>MESNFYSDCRSKRKMQKEFTIGQAAETSGVKVTTIRYYESVGLMPEPRRVESGRRVYGQASVDLLGFIRHARDLGFTVEAIRDLIDLQENPGTDCTKADELARHHLVETQKRIEQLRVLESELMRMIDGCAGGKVGSCEIVTSLFDHSKCLSDHKSKALKEH</sequence>
<evidence type="ECO:0000256" key="2">
    <source>
        <dbReference type="ARBA" id="ARBA00023015"/>
    </source>
</evidence>
<organism evidence="6 7">
    <name type="scientific">Maricaulis maris (strain MCS10)</name>
    <name type="common">Caulobacter maris</name>
    <dbReference type="NCBI Taxonomy" id="394221"/>
    <lineage>
        <taxon>Bacteria</taxon>
        <taxon>Pseudomonadati</taxon>
        <taxon>Pseudomonadota</taxon>
        <taxon>Alphaproteobacteria</taxon>
        <taxon>Maricaulales</taxon>
        <taxon>Maricaulaceae</taxon>
        <taxon>Maricaulis</taxon>
    </lineage>
</organism>
<dbReference type="PANTHER" id="PTHR30204">
    <property type="entry name" value="REDOX-CYCLING DRUG-SENSING TRANSCRIPTIONAL ACTIVATOR SOXR"/>
    <property type="match status" value="1"/>
</dbReference>
<gene>
    <name evidence="6" type="ordered locus">Mmar10_2333</name>
</gene>
<evidence type="ECO:0000256" key="3">
    <source>
        <dbReference type="ARBA" id="ARBA00023125"/>
    </source>
</evidence>
<protein>
    <submittedName>
        <fullName evidence="6">Transcriptional regulator, MerR family</fullName>
    </submittedName>
</protein>
<dbReference type="InterPro" id="IPR000551">
    <property type="entry name" value="MerR-type_HTH_dom"/>
</dbReference>
<dbReference type="STRING" id="394221.Mmar10_2333"/>
<dbReference type="GO" id="GO:0003700">
    <property type="term" value="F:DNA-binding transcription factor activity"/>
    <property type="evidence" value="ECO:0007669"/>
    <property type="project" value="InterPro"/>
</dbReference>
<reference evidence="6 7" key="1">
    <citation type="submission" date="2006-08" db="EMBL/GenBank/DDBJ databases">
        <title>Complete sequence of Maricaulis maris MCS10.</title>
        <authorList>
            <consortium name="US DOE Joint Genome Institute"/>
            <person name="Copeland A."/>
            <person name="Lucas S."/>
            <person name="Lapidus A."/>
            <person name="Barry K."/>
            <person name="Detter J.C."/>
            <person name="Glavina del Rio T."/>
            <person name="Hammon N."/>
            <person name="Israni S."/>
            <person name="Dalin E."/>
            <person name="Tice H."/>
            <person name="Pitluck S."/>
            <person name="Saunders E."/>
            <person name="Brettin T."/>
            <person name="Bruce D."/>
            <person name="Han C."/>
            <person name="Tapia R."/>
            <person name="Gilna P."/>
            <person name="Schmutz J."/>
            <person name="Larimer F."/>
            <person name="Land M."/>
            <person name="Hauser L."/>
            <person name="Kyrpides N."/>
            <person name="Mikhailova N."/>
            <person name="Viollier P."/>
            <person name="Stephens C."/>
            <person name="Richardson P."/>
        </authorList>
    </citation>
    <scope>NUCLEOTIDE SEQUENCE [LARGE SCALE GENOMIC DNA]</scope>
    <source>
        <strain evidence="6 7">MCS10</strain>
    </source>
</reference>
<name>Q0AM68_MARMM</name>
<accession>Q0AM68</accession>
<dbReference type="eggNOG" id="COG0789">
    <property type="taxonomic scope" value="Bacteria"/>
</dbReference>
<dbReference type="InterPro" id="IPR047057">
    <property type="entry name" value="MerR_fam"/>
</dbReference>
<feature type="domain" description="HTH merR-type" evidence="5">
    <location>
        <begin position="18"/>
        <end position="87"/>
    </location>
</feature>
<evidence type="ECO:0000313" key="6">
    <source>
        <dbReference type="EMBL" id="ABI66625.1"/>
    </source>
</evidence>
<evidence type="ECO:0000313" key="7">
    <source>
        <dbReference type="Proteomes" id="UP000001964"/>
    </source>
</evidence>
<dbReference type="Pfam" id="PF13411">
    <property type="entry name" value="MerR_1"/>
    <property type="match status" value="1"/>
</dbReference>
<dbReference type="EMBL" id="CP000449">
    <property type="protein sequence ID" value="ABI66625.1"/>
    <property type="molecule type" value="Genomic_DNA"/>
</dbReference>
<keyword evidence="4" id="KW-0804">Transcription</keyword>
<dbReference type="GO" id="GO:0003677">
    <property type="term" value="F:DNA binding"/>
    <property type="evidence" value="ECO:0007669"/>
    <property type="project" value="UniProtKB-KW"/>
</dbReference>
<proteinExistence type="predicted"/>
<keyword evidence="7" id="KW-1185">Reference proteome</keyword>
<dbReference type="CDD" id="cd04785">
    <property type="entry name" value="HTH_CadR-PbrR-like"/>
    <property type="match status" value="1"/>
</dbReference>